<name>A0ABN2KXR5_9ACTN</name>
<dbReference type="Pfam" id="PF01740">
    <property type="entry name" value="STAS"/>
    <property type="match status" value="1"/>
</dbReference>
<feature type="domain" description="STAS" evidence="2">
    <location>
        <begin position="2"/>
        <end position="113"/>
    </location>
</feature>
<evidence type="ECO:0000256" key="1">
    <source>
        <dbReference type="SAM" id="MobiDB-lite"/>
    </source>
</evidence>
<dbReference type="EMBL" id="BAAALS010000026">
    <property type="protein sequence ID" value="GAA1768923.1"/>
    <property type="molecule type" value="Genomic_DNA"/>
</dbReference>
<proteinExistence type="predicted"/>
<dbReference type="RefSeq" id="WP_344085553.1">
    <property type="nucleotide sequence ID" value="NZ_BAAALS010000026.1"/>
</dbReference>
<evidence type="ECO:0000313" key="3">
    <source>
        <dbReference type="EMBL" id="GAA1768923.1"/>
    </source>
</evidence>
<dbReference type="InterPro" id="IPR002645">
    <property type="entry name" value="STAS_dom"/>
</dbReference>
<accession>A0ABN2KXR5</accession>
<dbReference type="SUPFAM" id="SSF52091">
    <property type="entry name" value="SpoIIaa-like"/>
    <property type="match status" value="1"/>
</dbReference>
<dbReference type="CDD" id="cd07041">
    <property type="entry name" value="STAS_RsbR_RsbS_like"/>
    <property type="match status" value="1"/>
</dbReference>
<reference evidence="4" key="1">
    <citation type="journal article" date="2019" name="Int. J. Syst. Evol. Microbiol.">
        <title>The Global Catalogue of Microorganisms (GCM) 10K type strain sequencing project: providing services to taxonomists for standard genome sequencing and annotation.</title>
        <authorList>
            <consortium name="The Broad Institute Genomics Platform"/>
            <consortium name="The Broad Institute Genome Sequencing Center for Infectious Disease"/>
            <person name="Wu L."/>
            <person name="Ma J."/>
        </authorList>
    </citation>
    <scope>NUCLEOTIDE SEQUENCE [LARGE SCALE GENOMIC DNA]</scope>
    <source>
        <strain evidence="4">JCM 13249</strain>
    </source>
</reference>
<keyword evidence="4" id="KW-1185">Reference proteome</keyword>
<dbReference type="InterPro" id="IPR051932">
    <property type="entry name" value="Bact_StressResp_Reg"/>
</dbReference>
<evidence type="ECO:0000313" key="4">
    <source>
        <dbReference type="Proteomes" id="UP001500655"/>
    </source>
</evidence>
<dbReference type="InterPro" id="IPR036513">
    <property type="entry name" value="STAS_dom_sf"/>
</dbReference>
<gene>
    <name evidence="3" type="ORF">GCM10009681_45310</name>
</gene>
<dbReference type="Proteomes" id="UP001500655">
    <property type="component" value="Unassembled WGS sequence"/>
</dbReference>
<dbReference type="Gene3D" id="3.30.750.24">
    <property type="entry name" value="STAS domain"/>
    <property type="match status" value="1"/>
</dbReference>
<comment type="caution">
    <text evidence="3">The sequence shown here is derived from an EMBL/GenBank/DDBJ whole genome shotgun (WGS) entry which is preliminary data.</text>
</comment>
<organism evidence="3 4">
    <name type="scientific">Luedemannella helvata</name>
    <dbReference type="NCBI Taxonomy" id="349315"/>
    <lineage>
        <taxon>Bacteria</taxon>
        <taxon>Bacillati</taxon>
        <taxon>Actinomycetota</taxon>
        <taxon>Actinomycetes</taxon>
        <taxon>Micromonosporales</taxon>
        <taxon>Micromonosporaceae</taxon>
        <taxon>Luedemannella</taxon>
    </lineage>
</organism>
<protein>
    <submittedName>
        <fullName evidence="3">STAS domain-containing protein</fullName>
    </submittedName>
</protein>
<dbReference type="PANTHER" id="PTHR33745:SF1">
    <property type="entry name" value="RSBT ANTAGONIST PROTEIN RSBS"/>
    <property type="match status" value="1"/>
</dbReference>
<dbReference type="PROSITE" id="PS50801">
    <property type="entry name" value="STAS"/>
    <property type="match status" value="1"/>
</dbReference>
<evidence type="ECO:0000259" key="2">
    <source>
        <dbReference type="PROSITE" id="PS50801"/>
    </source>
</evidence>
<feature type="region of interest" description="Disordered" evidence="1">
    <location>
        <begin position="123"/>
        <end position="142"/>
    </location>
</feature>
<sequence>MEHIPVLSLGDILLVSIQVDLEDQLALRLQEDLSNRIVATGAHGVIIDISALDIVDSFIGRMLSTIASISRVLDAETVVVGMRPAVAITLVELGLSLNGVRTALNVEHGLRLLRDARPALFALDGEAPEQPEPDTTPATVRD</sequence>
<dbReference type="PANTHER" id="PTHR33745">
    <property type="entry name" value="RSBT ANTAGONIST PROTEIN RSBS-RELATED"/>
    <property type="match status" value="1"/>
</dbReference>